<feature type="region of interest" description="Disordered" evidence="2">
    <location>
        <begin position="93"/>
        <end position="121"/>
    </location>
</feature>
<feature type="compositionally biased region" description="Low complexity" evidence="2">
    <location>
        <begin position="204"/>
        <end position="215"/>
    </location>
</feature>
<reference evidence="3" key="1">
    <citation type="submission" date="2023-03" db="EMBL/GenBank/DDBJ databases">
        <title>Electrophorus voltai genome.</title>
        <authorList>
            <person name="Bian C."/>
        </authorList>
    </citation>
    <scope>NUCLEOTIDE SEQUENCE</scope>
    <source>
        <strain evidence="3">CB-2022</strain>
        <tissue evidence="3">Muscle</tissue>
    </source>
</reference>
<dbReference type="Proteomes" id="UP001239994">
    <property type="component" value="Unassembled WGS sequence"/>
</dbReference>
<organism evidence="3 4">
    <name type="scientific">Electrophorus voltai</name>
    <dbReference type="NCBI Taxonomy" id="2609070"/>
    <lineage>
        <taxon>Eukaryota</taxon>
        <taxon>Metazoa</taxon>
        <taxon>Chordata</taxon>
        <taxon>Craniata</taxon>
        <taxon>Vertebrata</taxon>
        <taxon>Euteleostomi</taxon>
        <taxon>Actinopterygii</taxon>
        <taxon>Neopterygii</taxon>
        <taxon>Teleostei</taxon>
        <taxon>Ostariophysi</taxon>
        <taxon>Gymnotiformes</taxon>
        <taxon>Gymnotoidei</taxon>
        <taxon>Gymnotidae</taxon>
        <taxon>Electrophorus</taxon>
    </lineage>
</organism>
<dbReference type="AlphaFoldDB" id="A0AAD8ZLJ0"/>
<evidence type="ECO:0000313" key="4">
    <source>
        <dbReference type="Proteomes" id="UP001239994"/>
    </source>
</evidence>
<feature type="compositionally biased region" description="Basic and acidic residues" evidence="2">
    <location>
        <begin position="175"/>
        <end position="190"/>
    </location>
</feature>
<evidence type="ECO:0000256" key="2">
    <source>
        <dbReference type="SAM" id="MobiDB-lite"/>
    </source>
</evidence>
<feature type="region of interest" description="Disordered" evidence="2">
    <location>
        <begin position="153"/>
        <end position="190"/>
    </location>
</feature>
<feature type="region of interest" description="Disordered" evidence="2">
    <location>
        <begin position="263"/>
        <end position="301"/>
    </location>
</feature>
<feature type="compositionally biased region" description="Basic and acidic residues" evidence="2">
    <location>
        <begin position="98"/>
        <end position="111"/>
    </location>
</feature>
<evidence type="ECO:0000256" key="1">
    <source>
        <dbReference type="ARBA" id="ARBA00023157"/>
    </source>
</evidence>
<dbReference type="InterPro" id="IPR035914">
    <property type="entry name" value="Sperma_CUB_dom_sf"/>
</dbReference>
<evidence type="ECO:0008006" key="5">
    <source>
        <dbReference type="Google" id="ProtNLM"/>
    </source>
</evidence>
<dbReference type="CDD" id="cd00041">
    <property type="entry name" value="CUB"/>
    <property type="match status" value="1"/>
</dbReference>
<protein>
    <recommendedName>
        <fullName evidence="5">CUB domain-containing protein</fullName>
    </recommendedName>
</protein>
<dbReference type="Gene3D" id="2.60.120.290">
    <property type="entry name" value="Spermadhesin, CUB domain"/>
    <property type="match status" value="1"/>
</dbReference>
<proteinExistence type="predicted"/>
<name>A0AAD8ZLJ0_9TELE</name>
<dbReference type="InterPro" id="IPR000859">
    <property type="entry name" value="CUB_dom"/>
</dbReference>
<sequence length="472" mass="50094">MDANIILAKQSQSHWLRLLSGFLGAPANAALALRRSPSRSLHCSCRCHLAALLAQPPHVEPSALRMGPDRKGKFAGMGGARALFGASVCQPSVEGEDFGPRDGEVGSERRPFTTKQDSPIGLQEITTALALSLPNHQPNLGLPEALLTKDFVGDQPFFGEGGEVEDHATPSGRASHAEPRDHTTPVVPHEDAPAFSDIATTAATTTSPTAPGKPASVDHRRPSKGGGRQSAKVELTSPVLMVAGNTAQPSPGQPLDLTRAEAELSEQGAVPEQNGSRKKASWRPPEKSMMGKATGADEEETMTSTIVTTTVITTTRATGQCNLNFTDAEGYIEMPYGGSYDSTVDCTSLITVYLGYGVEIQVLNVTLEGGEEVVLEDLGGPERSILANGSTLHRGMVLWSSSNQISVRFSSEKQPRPGSLLLLRYRAKSVCTLNLQAPLQLPGLKRLARGTANSCVHMKIEPPVAGQPKLAY</sequence>
<evidence type="ECO:0000313" key="3">
    <source>
        <dbReference type="EMBL" id="KAK1800288.1"/>
    </source>
</evidence>
<keyword evidence="4" id="KW-1185">Reference proteome</keyword>
<feature type="region of interest" description="Disordered" evidence="2">
    <location>
        <begin position="204"/>
        <end position="231"/>
    </location>
</feature>
<keyword evidence="1" id="KW-1015">Disulfide bond</keyword>
<comment type="caution">
    <text evidence="3">The sequence shown here is derived from an EMBL/GenBank/DDBJ whole genome shotgun (WGS) entry which is preliminary data.</text>
</comment>
<dbReference type="EMBL" id="JAROKS010000010">
    <property type="protein sequence ID" value="KAK1800288.1"/>
    <property type="molecule type" value="Genomic_DNA"/>
</dbReference>
<dbReference type="SUPFAM" id="SSF49854">
    <property type="entry name" value="Spermadhesin, CUB domain"/>
    <property type="match status" value="1"/>
</dbReference>
<gene>
    <name evidence="3" type="ORF">P4O66_000331</name>
</gene>
<accession>A0AAD8ZLJ0</accession>